<reference evidence="2 3" key="1">
    <citation type="submission" date="2020-03" db="EMBL/GenBank/DDBJ databases">
        <title>Screen low temperature-resistant strains for efficient degradation of petroleum hydrocarbons under the low temperature.</title>
        <authorList>
            <person name="Wang Y."/>
            <person name="Chen J."/>
        </authorList>
    </citation>
    <scope>NUCLEOTIDE SEQUENCE [LARGE SCALE GENOMIC DNA]</scope>
    <source>
        <strain evidence="2 3">KB1</strain>
        <plasmid evidence="2 3">plas1</plasmid>
    </source>
</reference>
<dbReference type="EMBL" id="CP050125">
    <property type="protein sequence ID" value="QIP43751.1"/>
    <property type="molecule type" value="Genomic_DNA"/>
</dbReference>
<geneLocation type="plasmid" evidence="2 3">
    <name>plas1</name>
</geneLocation>
<sequence length="73" mass="8391">MPSCPIPEIARLGRTLRKWKDSFLAYWTTDRSNNGGTEAINGLIELHRCLARGYRNRDNYRLRMLLIAGGLRA</sequence>
<protein>
    <submittedName>
        <fullName evidence="2">ISL3 family transposase</fullName>
    </submittedName>
</protein>
<dbReference type="InterPro" id="IPR002560">
    <property type="entry name" value="Transposase_DDE"/>
</dbReference>
<name>A0A6G9D4I9_RHOER</name>
<dbReference type="Pfam" id="PF01610">
    <property type="entry name" value="DDE_Tnp_ISL3"/>
    <property type="match status" value="1"/>
</dbReference>
<proteinExistence type="predicted"/>
<dbReference type="RefSeq" id="WP_021334592.1">
    <property type="nucleotide sequence ID" value="NZ_JADOEI010000020.1"/>
</dbReference>
<feature type="domain" description="Transposase IS204/IS1001/IS1096/IS1165 DDE" evidence="1">
    <location>
        <begin position="3"/>
        <end position="64"/>
    </location>
</feature>
<evidence type="ECO:0000259" key="1">
    <source>
        <dbReference type="Pfam" id="PF01610"/>
    </source>
</evidence>
<accession>A0A6G9D4I9</accession>
<gene>
    <name evidence="2" type="ORF">G9444_6508</name>
</gene>
<keyword evidence="2" id="KW-0614">Plasmid</keyword>
<organism evidence="2 3">
    <name type="scientific">Rhodococcus erythropolis</name>
    <name type="common">Arthrobacter picolinophilus</name>
    <dbReference type="NCBI Taxonomy" id="1833"/>
    <lineage>
        <taxon>Bacteria</taxon>
        <taxon>Bacillati</taxon>
        <taxon>Actinomycetota</taxon>
        <taxon>Actinomycetes</taxon>
        <taxon>Mycobacteriales</taxon>
        <taxon>Nocardiaceae</taxon>
        <taxon>Rhodococcus</taxon>
        <taxon>Rhodococcus erythropolis group</taxon>
    </lineage>
</organism>
<evidence type="ECO:0000313" key="2">
    <source>
        <dbReference type="EMBL" id="QIP43751.1"/>
    </source>
</evidence>
<evidence type="ECO:0000313" key="3">
    <source>
        <dbReference type="Proteomes" id="UP000502345"/>
    </source>
</evidence>
<dbReference type="AlphaFoldDB" id="A0A6G9D4I9"/>
<dbReference type="Proteomes" id="UP000502345">
    <property type="component" value="Plasmid plas1"/>
</dbReference>